<feature type="domain" description="HTH tetR-type" evidence="5">
    <location>
        <begin position="15"/>
        <end position="75"/>
    </location>
</feature>
<name>A0ABQ7FCJ3_9ACTN</name>
<keyword evidence="7" id="KW-1185">Reference proteome</keyword>
<comment type="caution">
    <text evidence="6">The sequence shown here is derived from an EMBL/GenBank/DDBJ whole genome shotgun (WGS) entry which is preliminary data.</text>
</comment>
<dbReference type="RefSeq" id="WP_098751657.1">
    <property type="nucleotide sequence ID" value="NZ_WHPN01000352.1"/>
</dbReference>
<dbReference type="InterPro" id="IPR001647">
    <property type="entry name" value="HTH_TetR"/>
</dbReference>
<evidence type="ECO:0000256" key="1">
    <source>
        <dbReference type="ARBA" id="ARBA00023015"/>
    </source>
</evidence>
<reference evidence="6 7" key="1">
    <citation type="submission" date="2019-10" db="EMBL/GenBank/DDBJ databases">
        <title>Streptomyces tenebrisbrunneis sp.nov., an endogenous actinomycete isolated from of Lycium ruthenicum.</title>
        <authorList>
            <person name="Ma L."/>
        </authorList>
    </citation>
    <scope>NUCLEOTIDE SEQUENCE [LARGE SCALE GENOMIC DNA]</scope>
    <source>
        <strain evidence="6 7">TRM 66187</strain>
    </source>
</reference>
<feature type="DNA-binding region" description="H-T-H motif" evidence="4">
    <location>
        <begin position="38"/>
        <end position="57"/>
    </location>
</feature>
<dbReference type="InterPro" id="IPR009057">
    <property type="entry name" value="Homeodomain-like_sf"/>
</dbReference>
<protein>
    <submittedName>
        <fullName evidence="6">TetR/AcrR family transcriptional regulator</fullName>
    </submittedName>
</protein>
<keyword evidence="2 4" id="KW-0238">DNA-binding</keyword>
<dbReference type="InterPro" id="IPR050109">
    <property type="entry name" value="HTH-type_TetR-like_transc_reg"/>
</dbReference>
<keyword evidence="1" id="KW-0805">Transcription regulation</keyword>
<dbReference type="Gene3D" id="1.10.357.10">
    <property type="entry name" value="Tetracycline Repressor, domain 2"/>
    <property type="match status" value="1"/>
</dbReference>
<dbReference type="SUPFAM" id="SSF46689">
    <property type="entry name" value="Homeodomain-like"/>
    <property type="match status" value="1"/>
</dbReference>
<dbReference type="InterPro" id="IPR036271">
    <property type="entry name" value="Tet_transcr_reg_TetR-rel_C_sf"/>
</dbReference>
<keyword evidence="3" id="KW-0804">Transcription</keyword>
<accession>A0ABQ7FCJ3</accession>
<dbReference type="PRINTS" id="PR00455">
    <property type="entry name" value="HTHTETR"/>
</dbReference>
<evidence type="ECO:0000256" key="3">
    <source>
        <dbReference type="ARBA" id="ARBA00023163"/>
    </source>
</evidence>
<evidence type="ECO:0000313" key="7">
    <source>
        <dbReference type="Proteomes" id="UP000621266"/>
    </source>
</evidence>
<organism evidence="6 7">
    <name type="scientific">Streptomyces lycii</name>
    <dbReference type="NCBI Taxonomy" id="2654337"/>
    <lineage>
        <taxon>Bacteria</taxon>
        <taxon>Bacillati</taxon>
        <taxon>Actinomycetota</taxon>
        <taxon>Actinomycetes</taxon>
        <taxon>Kitasatosporales</taxon>
        <taxon>Streptomycetaceae</taxon>
        <taxon>Streptomyces</taxon>
    </lineage>
</organism>
<evidence type="ECO:0000313" key="6">
    <source>
        <dbReference type="EMBL" id="KAF4406721.1"/>
    </source>
</evidence>
<dbReference type="EMBL" id="WHPN01000352">
    <property type="protein sequence ID" value="KAF4406721.1"/>
    <property type="molecule type" value="Genomic_DNA"/>
</dbReference>
<evidence type="ECO:0000259" key="5">
    <source>
        <dbReference type="PROSITE" id="PS50977"/>
    </source>
</evidence>
<gene>
    <name evidence="6" type="ORF">GCU69_23600</name>
</gene>
<evidence type="ECO:0000256" key="4">
    <source>
        <dbReference type="PROSITE-ProRule" id="PRU00335"/>
    </source>
</evidence>
<evidence type="ECO:0000256" key="2">
    <source>
        <dbReference type="ARBA" id="ARBA00023125"/>
    </source>
</evidence>
<dbReference type="PANTHER" id="PTHR30055:SF148">
    <property type="entry name" value="TETR-FAMILY TRANSCRIPTIONAL REGULATOR"/>
    <property type="match status" value="1"/>
</dbReference>
<dbReference type="Pfam" id="PF16859">
    <property type="entry name" value="TetR_C_11"/>
    <property type="match status" value="1"/>
</dbReference>
<dbReference type="SUPFAM" id="SSF48498">
    <property type="entry name" value="Tetracyclin repressor-like, C-terminal domain"/>
    <property type="match status" value="1"/>
</dbReference>
<dbReference type="InterPro" id="IPR011075">
    <property type="entry name" value="TetR_C"/>
</dbReference>
<dbReference type="Pfam" id="PF00440">
    <property type="entry name" value="TetR_N"/>
    <property type="match status" value="1"/>
</dbReference>
<proteinExistence type="predicted"/>
<sequence>MSEQPRTPDSARRSERSRRAILDAALELVGEVGFGKLTIEAIAARAGVGKQTIYRWWPSKASVLFDSFLALSEDSGGPVLPDTGDLEADLKLVLRATADELADPKYDLPLRALTAESQHDPALARELNEKVLEPQLAAFEARLRSARDAGRISPRADLRVALEMLVGPLYHRWMLRTLPLTHAYADSVVETVLRGLAPGPESV</sequence>
<dbReference type="Gene3D" id="1.10.10.60">
    <property type="entry name" value="Homeodomain-like"/>
    <property type="match status" value="1"/>
</dbReference>
<dbReference type="Proteomes" id="UP000621266">
    <property type="component" value="Unassembled WGS sequence"/>
</dbReference>
<dbReference type="PANTHER" id="PTHR30055">
    <property type="entry name" value="HTH-TYPE TRANSCRIPTIONAL REGULATOR RUTR"/>
    <property type="match status" value="1"/>
</dbReference>
<dbReference type="PROSITE" id="PS50977">
    <property type="entry name" value="HTH_TETR_2"/>
    <property type="match status" value="1"/>
</dbReference>